<proteinExistence type="inferred from homology"/>
<dbReference type="AlphaFoldDB" id="A0A376E1P8"/>
<name>A0A376E1P8_CHRCU</name>
<dbReference type="PROSITE" id="PS51826">
    <property type="entry name" value="PSBD"/>
    <property type="match status" value="1"/>
</dbReference>
<dbReference type="InterPro" id="IPR036625">
    <property type="entry name" value="E3-bd_dom_sf"/>
</dbReference>
<organism evidence="3 4">
    <name type="scientific">Chryseobacterium carnipullorum</name>
    <dbReference type="NCBI Taxonomy" id="1124835"/>
    <lineage>
        <taxon>Bacteria</taxon>
        <taxon>Pseudomonadati</taxon>
        <taxon>Bacteroidota</taxon>
        <taxon>Flavobacteriia</taxon>
        <taxon>Flavobacteriales</taxon>
        <taxon>Weeksellaceae</taxon>
        <taxon>Chryseobacterium group</taxon>
        <taxon>Chryseobacterium</taxon>
    </lineage>
</organism>
<dbReference type="Proteomes" id="UP000255224">
    <property type="component" value="Unassembled WGS sequence"/>
</dbReference>
<dbReference type="Gene3D" id="4.10.320.10">
    <property type="entry name" value="E3-binding domain"/>
    <property type="match status" value="1"/>
</dbReference>
<dbReference type="EMBL" id="UFVQ01000003">
    <property type="protein sequence ID" value="STC99188.1"/>
    <property type="molecule type" value="Genomic_DNA"/>
</dbReference>
<sequence>MAQDKGVDINSVNGSGENGRIVKKDIENYQPSQAQAQPAASAPAAAQVALSLFRVKIQKHQTLR</sequence>
<accession>A0A376E1P8</accession>
<protein>
    <submittedName>
        <fullName evidence="3">Branched-chain alpha-keto acid dehydrogenase subunit E2</fullName>
    </submittedName>
</protein>
<evidence type="ECO:0000256" key="1">
    <source>
        <dbReference type="ARBA" id="ARBA00007317"/>
    </source>
</evidence>
<comment type="similarity">
    <text evidence="1">Belongs to the 2-oxoacid dehydrogenase family.</text>
</comment>
<dbReference type="SUPFAM" id="SSF47005">
    <property type="entry name" value="Peripheral subunit-binding domain of 2-oxo acid dehydrogenase complex"/>
    <property type="match status" value="1"/>
</dbReference>
<dbReference type="InterPro" id="IPR004167">
    <property type="entry name" value="PSBD"/>
</dbReference>
<reference evidence="3 4" key="1">
    <citation type="submission" date="2018-06" db="EMBL/GenBank/DDBJ databases">
        <authorList>
            <consortium name="Pathogen Informatics"/>
            <person name="Doyle S."/>
        </authorList>
    </citation>
    <scope>NUCLEOTIDE SEQUENCE [LARGE SCALE GENOMIC DNA]</scope>
    <source>
        <strain evidence="3 4">NCTC13533</strain>
    </source>
</reference>
<evidence type="ECO:0000313" key="3">
    <source>
        <dbReference type="EMBL" id="STC99188.1"/>
    </source>
</evidence>
<evidence type="ECO:0000259" key="2">
    <source>
        <dbReference type="PROSITE" id="PS51826"/>
    </source>
</evidence>
<gene>
    <name evidence="3" type="ORF">NCTC13533_02744</name>
</gene>
<dbReference type="GO" id="GO:0016746">
    <property type="term" value="F:acyltransferase activity"/>
    <property type="evidence" value="ECO:0007669"/>
    <property type="project" value="InterPro"/>
</dbReference>
<feature type="domain" description="Peripheral subunit-binding (PSBD)" evidence="2">
    <location>
        <begin position="1"/>
        <end position="30"/>
    </location>
</feature>
<dbReference type="Pfam" id="PF02817">
    <property type="entry name" value="E3_binding"/>
    <property type="match status" value="1"/>
</dbReference>
<evidence type="ECO:0000313" key="4">
    <source>
        <dbReference type="Proteomes" id="UP000255224"/>
    </source>
</evidence>